<evidence type="ECO:0000313" key="4">
    <source>
        <dbReference type="Proteomes" id="UP000198740"/>
    </source>
</evidence>
<name>A0A1H1HLR3_9PSED</name>
<keyword evidence="1" id="KW-0812">Transmembrane</keyword>
<reference evidence="2 4" key="1">
    <citation type="submission" date="2016-10" db="EMBL/GenBank/DDBJ databases">
        <authorList>
            <person name="Varghese N."/>
            <person name="Submissions S."/>
        </authorList>
    </citation>
    <scope>NUCLEOTIDE SEQUENCE [LARGE SCALE GENOMIC DNA]</scope>
    <source>
        <strain evidence="2 4">BS2976</strain>
    </source>
</reference>
<reference evidence="3 5" key="2">
    <citation type="submission" date="2019-06" db="EMBL/GenBank/DDBJ databases">
        <title>Pseudomonas bimorpha sp. nov. isolated from bovine raw milk and skim milk concentrate.</title>
        <authorList>
            <person name="Hofmann K."/>
            <person name="Huptas C."/>
            <person name="Doll E."/>
            <person name="Scherer S."/>
            <person name="Wenning M."/>
        </authorList>
    </citation>
    <scope>NUCLEOTIDE SEQUENCE [LARGE SCALE GENOMIC DNA]</scope>
    <source>
        <strain evidence="3 5">DSM 17515</strain>
    </source>
</reference>
<dbReference type="Proteomes" id="UP000317267">
    <property type="component" value="Unassembled WGS sequence"/>
</dbReference>
<feature type="transmembrane region" description="Helical" evidence="1">
    <location>
        <begin position="86"/>
        <end position="103"/>
    </location>
</feature>
<dbReference type="EMBL" id="VFES01000024">
    <property type="protein sequence ID" value="TWR59545.1"/>
    <property type="molecule type" value="Genomic_DNA"/>
</dbReference>
<sequence>MTDYTERLREYRIWRRYAYRFLPSFGGALLLSLNNIAANMSLSLAYYAEIHHLPNEYAFATGMTLCLVFNVGQIMLCQGFRYAPRVLMLVAIVNILLATGYLASHPPTLLNLSTLISALIYVLVLNSKNHRRYTGMLRVKRRRKLRALSQVKAPI</sequence>
<dbReference type="OrthoDB" id="7024950at2"/>
<evidence type="ECO:0000256" key="1">
    <source>
        <dbReference type="SAM" id="Phobius"/>
    </source>
</evidence>
<protein>
    <submittedName>
        <fullName evidence="3">Uncharacterized protein</fullName>
    </submittedName>
</protein>
<evidence type="ECO:0000313" key="2">
    <source>
        <dbReference type="EMBL" id="SDR26362.1"/>
    </source>
</evidence>
<comment type="caution">
    <text evidence="3">The sequence shown here is derived from an EMBL/GenBank/DDBJ whole genome shotgun (WGS) entry which is preliminary data.</text>
</comment>
<evidence type="ECO:0000313" key="5">
    <source>
        <dbReference type="Proteomes" id="UP000317267"/>
    </source>
</evidence>
<organism evidence="3 5">
    <name type="scientific">Pseudomonas grimontii</name>
    <dbReference type="NCBI Taxonomy" id="129847"/>
    <lineage>
        <taxon>Bacteria</taxon>
        <taxon>Pseudomonadati</taxon>
        <taxon>Pseudomonadota</taxon>
        <taxon>Gammaproteobacteria</taxon>
        <taxon>Pseudomonadales</taxon>
        <taxon>Pseudomonadaceae</taxon>
        <taxon>Pseudomonas</taxon>
    </lineage>
</organism>
<gene>
    <name evidence="3" type="ORF">FIV39_27660</name>
    <name evidence="2" type="ORF">SAMN04490186_4517</name>
</gene>
<keyword evidence="4" id="KW-1185">Reference proteome</keyword>
<dbReference type="RefSeq" id="WP_090405080.1">
    <property type="nucleotide sequence ID" value="NZ_CAUSAB010000038.1"/>
</dbReference>
<proteinExistence type="predicted"/>
<feature type="transmembrane region" description="Helical" evidence="1">
    <location>
        <begin position="17"/>
        <end position="37"/>
    </location>
</feature>
<keyword evidence="1" id="KW-1133">Transmembrane helix</keyword>
<feature type="transmembrane region" description="Helical" evidence="1">
    <location>
        <begin position="109"/>
        <end position="126"/>
    </location>
</feature>
<keyword evidence="1" id="KW-0472">Membrane</keyword>
<dbReference type="AlphaFoldDB" id="A0A1H1HLR3"/>
<feature type="transmembrane region" description="Helical" evidence="1">
    <location>
        <begin position="57"/>
        <end position="77"/>
    </location>
</feature>
<dbReference type="EMBL" id="FNKM01000002">
    <property type="protein sequence ID" value="SDR26362.1"/>
    <property type="molecule type" value="Genomic_DNA"/>
</dbReference>
<dbReference type="Proteomes" id="UP000198740">
    <property type="component" value="Unassembled WGS sequence"/>
</dbReference>
<evidence type="ECO:0000313" key="3">
    <source>
        <dbReference type="EMBL" id="TWR59545.1"/>
    </source>
</evidence>
<accession>A0A1H1HLR3</accession>